<reference evidence="7" key="1">
    <citation type="submission" date="2016-02" db="EMBL/GenBank/DDBJ databases">
        <authorList>
            <person name="Rodrigo-Torres Lidia"/>
            <person name="Arahal R.David."/>
        </authorList>
    </citation>
    <scope>NUCLEOTIDE SEQUENCE [LARGE SCALE GENOMIC DNA]</scope>
    <source>
        <strain evidence="7">CECT 9029</strain>
    </source>
</reference>
<dbReference type="InterPro" id="IPR036388">
    <property type="entry name" value="WH-like_DNA-bd_sf"/>
</dbReference>
<dbReference type="PANTHER" id="PTHR30537:SF3">
    <property type="entry name" value="TRANSCRIPTIONAL REGULATORY PROTEIN"/>
    <property type="match status" value="1"/>
</dbReference>
<dbReference type="PANTHER" id="PTHR30537">
    <property type="entry name" value="HTH-TYPE TRANSCRIPTIONAL REGULATOR"/>
    <property type="match status" value="1"/>
</dbReference>
<dbReference type="SUPFAM" id="SSF53850">
    <property type="entry name" value="Periplasmic binding protein-like II"/>
    <property type="match status" value="1"/>
</dbReference>
<dbReference type="AlphaFoldDB" id="A0A128F8E5"/>
<dbReference type="Pfam" id="PF00126">
    <property type="entry name" value="HTH_1"/>
    <property type="match status" value="1"/>
</dbReference>
<proteinExistence type="inferred from homology"/>
<dbReference type="Proteomes" id="UP000071641">
    <property type="component" value="Unassembled WGS sequence"/>
</dbReference>
<dbReference type="EMBL" id="FIZX01000002">
    <property type="protein sequence ID" value="CZF82624.1"/>
    <property type="molecule type" value="Genomic_DNA"/>
</dbReference>
<dbReference type="STRING" id="1796497.GCE9029_03343"/>
<sequence>MNAQRLDWSDIPYVLAVCDSGSLSGAARAMKVNHSTVFRRIEGVESKLGVRLFERVPRGYVMTTAGELFYEKAKRLREGLIDIESHLGGQDLRLEGVLSVTTTDSILHWLTPLIQQFQTQHSAVELRLITEVRALDLMQRDADIALRPTNNPPEHWVGKNLMTLSYTAYAHRDYWQSVKDKPDNQRWICLSEELTQSPMNKLTRKLMSEGAPTTVANSVMGVFELVKGQLGIGVLPCYLGQLSDELVEVIESDPIHDGQLWLLAHPDVRRSARVNAFFEFVSQHISAFNKQ</sequence>
<evidence type="ECO:0000259" key="5">
    <source>
        <dbReference type="PROSITE" id="PS50931"/>
    </source>
</evidence>
<evidence type="ECO:0000313" key="7">
    <source>
        <dbReference type="Proteomes" id="UP000071641"/>
    </source>
</evidence>
<comment type="similarity">
    <text evidence="1">Belongs to the LysR transcriptional regulatory family.</text>
</comment>
<evidence type="ECO:0000256" key="1">
    <source>
        <dbReference type="ARBA" id="ARBA00009437"/>
    </source>
</evidence>
<feature type="domain" description="HTH lysR-type" evidence="5">
    <location>
        <begin position="6"/>
        <end position="63"/>
    </location>
</feature>
<dbReference type="GO" id="GO:0006351">
    <property type="term" value="P:DNA-templated transcription"/>
    <property type="evidence" value="ECO:0007669"/>
    <property type="project" value="TreeGrafter"/>
</dbReference>
<accession>A0A128F8E5</accession>
<organism evidence="6 7">
    <name type="scientific">Grimontia celer</name>
    <dbReference type="NCBI Taxonomy" id="1796497"/>
    <lineage>
        <taxon>Bacteria</taxon>
        <taxon>Pseudomonadati</taxon>
        <taxon>Pseudomonadota</taxon>
        <taxon>Gammaproteobacteria</taxon>
        <taxon>Vibrionales</taxon>
        <taxon>Vibrionaceae</taxon>
        <taxon>Grimontia</taxon>
    </lineage>
</organism>
<dbReference type="OrthoDB" id="570111at2"/>
<dbReference type="RefSeq" id="WP_062664874.1">
    <property type="nucleotide sequence ID" value="NZ_FIZX01000002.1"/>
</dbReference>
<dbReference type="InterPro" id="IPR058163">
    <property type="entry name" value="LysR-type_TF_proteobact-type"/>
</dbReference>
<dbReference type="InterPro" id="IPR005119">
    <property type="entry name" value="LysR_subst-bd"/>
</dbReference>
<keyword evidence="2" id="KW-0805">Transcription regulation</keyword>
<evidence type="ECO:0000313" key="6">
    <source>
        <dbReference type="EMBL" id="CZF82624.1"/>
    </source>
</evidence>
<gene>
    <name evidence="6" type="primary">cynR_4</name>
    <name evidence="6" type="ORF">GCE9029_03343</name>
</gene>
<keyword evidence="3" id="KW-0238">DNA-binding</keyword>
<dbReference type="SUPFAM" id="SSF46785">
    <property type="entry name" value="Winged helix' DNA-binding domain"/>
    <property type="match status" value="1"/>
</dbReference>
<dbReference type="Pfam" id="PF03466">
    <property type="entry name" value="LysR_substrate"/>
    <property type="match status" value="1"/>
</dbReference>
<evidence type="ECO:0000256" key="2">
    <source>
        <dbReference type="ARBA" id="ARBA00023015"/>
    </source>
</evidence>
<dbReference type="Gene3D" id="1.10.10.10">
    <property type="entry name" value="Winged helix-like DNA-binding domain superfamily/Winged helix DNA-binding domain"/>
    <property type="match status" value="1"/>
</dbReference>
<evidence type="ECO:0000256" key="4">
    <source>
        <dbReference type="ARBA" id="ARBA00023163"/>
    </source>
</evidence>
<dbReference type="PROSITE" id="PS50931">
    <property type="entry name" value="HTH_LYSR"/>
    <property type="match status" value="1"/>
</dbReference>
<name>A0A128F8E5_9GAMM</name>
<dbReference type="InterPro" id="IPR036390">
    <property type="entry name" value="WH_DNA-bd_sf"/>
</dbReference>
<keyword evidence="7" id="KW-1185">Reference proteome</keyword>
<dbReference type="Gene3D" id="3.40.190.290">
    <property type="match status" value="1"/>
</dbReference>
<dbReference type="InterPro" id="IPR000847">
    <property type="entry name" value="LysR_HTH_N"/>
</dbReference>
<dbReference type="GO" id="GO:0043565">
    <property type="term" value="F:sequence-specific DNA binding"/>
    <property type="evidence" value="ECO:0007669"/>
    <property type="project" value="TreeGrafter"/>
</dbReference>
<dbReference type="GO" id="GO:0003700">
    <property type="term" value="F:DNA-binding transcription factor activity"/>
    <property type="evidence" value="ECO:0007669"/>
    <property type="project" value="InterPro"/>
</dbReference>
<evidence type="ECO:0000256" key="3">
    <source>
        <dbReference type="ARBA" id="ARBA00023125"/>
    </source>
</evidence>
<protein>
    <submittedName>
        <fullName evidence="6">HTH-type transcriptional regulator CynR</fullName>
    </submittedName>
</protein>
<keyword evidence="4" id="KW-0804">Transcription</keyword>